<dbReference type="InterPro" id="IPR003171">
    <property type="entry name" value="Mehydrof_redctse-like"/>
</dbReference>
<reference evidence="9" key="1">
    <citation type="submission" date="2011-08" db="EMBL/GenBank/DDBJ databases">
        <authorList>
            <person name="Rombauts S."/>
        </authorList>
    </citation>
    <scope>NUCLEOTIDE SEQUENCE</scope>
    <source>
        <strain evidence="9">London</strain>
    </source>
</reference>
<keyword evidence="9" id="KW-1185">Reference proteome</keyword>
<dbReference type="GO" id="GO:0071949">
    <property type="term" value="F:FAD binding"/>
    <property type="evidence" value="ECO:0007669"/>
    <property type="project" value="TreeGrafter"/>
</dbReference>
<evidence type="ECO:0000313" key="9">
    <source>
        <dbReference type="Proteomes" id="UP000015104"/>
    </source>
</evidence>
<evidence type="ECO:0000256" key="4">
    <source>
        <dbReference type="ARBA" id="ARBA00022630"/>
    </source>
</evidence>
<evidence type="ECO:0000256" key="6">
    <source>
        <dbReference type="ARBA" id="ARBA00023002"/>
    </source>
</evidence>
<dbReference type="eggNOG" id="KOG0564">
    <property type="taxonomic scope" value="Eukaryota"/>
</dbReference>
<dbReference type="HOGENOM" id="CLU_1356211_0_0_1"/>
<evidence type="ECO:0000256" key="3">
    <source>
        <dbReference type="ARBA" id="ARBA00006743"/>
    </source>
</evidence>
<evidence type="ECO:0000256" key="1">
    <source>
        <dbReference type="ARBA" id="ARBA00001974"/>
    </source>
</evidence>
<keyword evidence="4" id="KW-0285">Flavoprotein</keyword>
<dbReference type="STRING" id="32264.T1K497"/>
<protein>
    <submittedName>
        <fullName evidence="8">Uncharacterized protein</fullName>
    </submittedName>
</protein>
<dbReference type="EnsemblMetazoa" id="tetur05g01810.1">
    <property type="protein sequence ID" value="tetur05g01810.1"/>
    <property type="gene ID" value="tetur05g01810"/>
</dbReference>
<dbReference type="PANTHER" id="PTHR45754:SF3">
    <property type="entry name" value="METHYLENETETRAHYDROFOLATE REDUCTASE (NADPH)"/>
    <property type="match status" value="1"/>
</dbReference>
<evidence type="ECO:0000313" key="8">
    <source>
        <dbReference type="EnsemblMetazoa" id="tetur05g01810.1"/>
    </source>
</evidence>
<name>T1K497_TETUR</name>
<proteinExistence type="inferred from homology"/>
<dbReference type="Proteomes" id="UP000015104">
    <property type="component" value="Unassembled WGS sequence"/>
</dbReference>
<evidence type="ECO:0000256" key="5">
    <source>
        <dbReference type="ARBA" id="ARBA00022827"/>
    </source>
</evidence>
<dbReference type="GO" id="GO:0035999">
    <property type="term" value="P:tetrahydrofolate interconversion"/>
    <property type="evidence" value="ECO:0007669"/>
    <property type="project" value="UniProtKB-UniPathway"/>
</dbReference>
<dbReference type="InterPro" id="IPR029041">
    <property type="entry name" value="FAD-linked_oxidoreductase-like"/>
</dbReference>
<dbReference type="GO" id="GO:0004489">
    <property type="term" value="F:methylenetetrahydrofolate reductase [NAD(P)H] activity"/>
    <property type="evidence" value="ECO:0007669"/>
    <property type="project" value="InterPro"/>
</dbReference>
<dbReference type="PANTHER" id="PTHR45754">
    <property type="entry name" value="METHYLENETETRAHYDROFOLATE REDUCTASE"/>
    <property type="match status" value="1"/>
</dbReference>
<accession>T1K497</accession>
<dbReference type="EMBL" id="CAEY01001565">
    <property type="status" value="NOT_ANNOTATED_CDS"/>
    <property type="molecule type" value="Genomic_DNA"/>
</dbReference>
<sequence>MTFSKEPPSTSDQPVVSSVKLIDKITNYVNQYGKPFFSLEFFPPRNETELESFWPLLDQLKQGNPLFMDITWHSRSSLDPNNHCSSLAIAGSTLKQLNHETVLHLTCYDYDITTLESILNSAKSLGLRNILALRGDVPASNQDENKVFNGLSNSKSDQIIKSNNFLDKLTCALDLVKFIKTKYGDFFTIGVAGYPMGHPEAKTYSDDLNYLKSKVDAGADFIVTQLSFSADQYISFIKDCHAIGIKVPIIPGIFPIQTKASIRNISKLTKIDPPNEVKKSIEACKGDIEAIKKYGLQHAVDLCKKLISSDVNIPGLHFYTLNRDNCVTEILKQLNLWNPRSDYEESIMAGDIQNSPLVLPEGIQQPVHEQ</sequence>
<dbReference type="CDD" id="cd00537">
    <property type="entry name" value="MTHFR"/>
    <property type="match status" value="1"/>
</dbReference>
<dbReference type="UniPathway" id="UPA00193"/>
<dbReference type="GO" id="GO:0009086">
    <property type="term" value="P:methionine biosynthetic process"/>
    <property type="evidence" value="ECO:0007669"/>
    <property type="project" value="TreeGrafter"/>
</dbReference>
<dbReference type="GO" id="GO:0005829">
    <property type="term" value="C:cytosol"/>
    <property type="evidence" value="ECO:0007669"/>
    <property type="project" value="TreeGrafter"/>
</dbReference>
<dbReference type="AlphaFoldDB" id="T1K497"/>
<organism evidence="8 9">
    <name type="scientific">Tetranychus urticae</name>
    <name type="common">Two-spotted spider mite</name>
    <dbReference type="NCBI Taxonomy" id="32264"/>
    <lineage>
        <taxon>Eukaryota</taxon>
        <taxon>Metazoa</taxon>
        <taxon>Ecdysozoa</taxon>
        <taxon>Arthropoda</taxon>
        <taxon>Chelicerata</taxon>
        <taxon>Arachnida</taxon>
        <taxon>Acari</taxon>
        <taxon>Acariformes</taxon>
        <taxon>Trombidiformes</taxon>
        <taxon>Prostigmata</taxon>
        <taxon>Eleutherengona</taxon>
        <taxon>Raphignathae</taxon>
        <taxon>Tetranychoidea</taxon>
        <taxon>Tetranychidae</taxon>
        <taxon>Tetranychus</taxon>
    </lineage>
</organism>
<keyword evidence="5" id="KW-0274">FAD</keyword>
<dbReference type="Gene3D" id="3.20.20.220">
    <property type="match status" value="1"/>
</dbReference>
<dbReference type="Pfam" id="PF02219">
    <property type="entry name" value="MTHFR"/>
    <property type="match status" value="1"/>
</dbReference>
<comment type="cofactor">
    <cofactor evidence="1">
        <name>FAD</name>
        <dbReference type="ChEBI" id="CHEBI:57692"/>
    </cofactor>
</comment>
<keyword evidence="6" id="KW-0560">Oxidoreductase</keyword>
<evidence type="ECO:0000256" key="7">
    <source>
        <dbReference type="RuleBase" id="RU004254"/>
    </source>
</evidence>
<comment type="similarity">
    <text evidence="3">Belongs to the methylenetetrahydrofolate reductase family.</text>
</comment>
<comment type="pathway">
    <text evidence="2 7">One-carbon metabolism; tetrahydrofolate interconversion.</text>
</comment>
<dbReference type="SUPFAM" id="SSF51730">
    <property type="entry name" value="FAD-linked oxidoreductase"/>
    <property type="match status" value="1"/>
</dbReference>
<reference evidence="8" key="2">
    <citation type="submission" date="2015-06" db="UniProtKB">
        <authorList>
            <consortium name="EnsemblMetazoa"/>
        </authorList>
    </citation>
    <scope>IDENTIFICATION</scope>
</reference>
<evidence type="ECO:0000256" key="2">
    <source>
        <dbReference type="ARBA" id="ARBA00004777"/>
    </source>
</evidence>